<organism evidence="2 3">
    <name type="scientific">Bifidobacterium coryneforme</name>
    <dbReference type="NCBI Taxonomy" id="1687"/>
    <lineage>
        <taxon>Bacteria</taxon>
        <taxon>Bacillati</taxon>
        <taxon>Actinomycetota</taxon>
        <taxon>Actinomycetes</taxon>
        <taxon>Bifidobacteriales</taxon>
        <taxon>Bifidobacteriaceae</taxon>
        <taxon>Bifidobacterium</taxon>
    </lineage>
</organism>
<dbReference type="Proteomes" id="UP000033652">
    <property type="component" value="Unassembled WGS sequence"/>
</dbReference>
<reference evidence="2 3" key="1">
    <citation type="submission" date="2014-12" db="EMBL/GenBank/DDBJ databases">
        <title>Comparative genomics of the lactic acid bacteria isolated from the honey bee gut.</title>
        <authorList>
            <person name="Ellegaard K.M."/>
            <person name="Tamarit D."/>
            <person name="Javelind E."/>
            <person name="Olofsson T."/>
            <person name="Andersson S.G."/>
            <person name="Vasquez A."/>
        </authorList>
    </citation>
    <scope>NUCLEOTIDE SEQUENCE [LARGE SCALE GENOMIC DNA]</scope>
    <source>
        <strain evidence="2 3">Bma6</strain>
    </source>
</reference>
<gene>
    <name evidence="2" type="ORF">JF68_08730</name>
</gene>
<evidence type="ECO:0000256" key="1">
    <source>
        <dbReference type="SAM" id="MobiDB-lite"/>
    </source>
</evidence>
<sequence length="101" mass="11002">MDPSGVMSFAVIAVFWFDCLYFDELRPTGGSGNLNPSPGRVRDHQTPTWKGLQTRTEFGFGVCLSGCFRGLPSQGLPVGQVEHPNLQDQDEEDAQAEGKTA</sequence>
<accession>A0ABD4AD91</accession>
<protein>
    <submittedName>
        <fullName evidence="2">Uncharacterized protein</fullName>
    </submittedName>
</protein>
<comment type="caution">
    <text evidence="2">The sequence shown here is derived from an EMBL/GenBank/DDBJ whole genome shotgun (WGS) entry which is preliminary data.</text>
</comment>
<name>A0ABD4AD91_9BIFI</name>
<dbReference type="AlphaFoldDB" id="A0ABD4AD91"/>
<evidence type="ECO:0000313" key="2">
    <source>
        <dbReference type="EMBL" id="KJY53527.1"/>
    </source>
</evidence>
<feature type="region of interest" description="Disordered" evidence="1">
    <location>
        <begin position="78"/>
        <end position="101"/>
    </location>
</feature>
<evidence type="ECO:0000313" key="3">
    <source>
        <dbReference type="Proteomes" id="UP000033652"/>
    </source>
</evidence>
<dbReference type="EMBL" id="JXBX01000009">
    <property type="protein sequence ID" value="KJY53527.1"/>
    <property type="molecule type" value="Genomic_DNA"/>
</dbReference>
<proteinExistence type="predicted"/>